<dbReference type="Gene3D" id="1.10.260.40">
    <property type="entry name" value="lambda repressor-like DNA-binding domains"/>
    <property type="match status" value="1"/>
</dbReference>
<dbReference type="InterPro" id="IPR046335">
    <property type="entry name" value="LacI/GalR-like_sensor"/>
</dbReference>
<name>A0A1T4XUP3_9MICO</name>
<evidence type="ECO:0000259" key="4">
    <source>
        <dbReference type="PROSITE" id="PS50932"/>
    </source>
</evidence>
<evidence type="ECO:0000256" key="1">
    <source>
        <dbReference type="ARBA" id="ARBA00023015"/>
    </source>
</evidence>
<organism evidence="5 6">
    <name type="scientific">Agreia bicolorata</name>
    <dbReference type="NCBI Taxonomy" id="110935"/>
    <lineage>
        <taxon>Bacteria</taxon>
        <taxon>Bacillati</taxon>
        <taxon>Actinomycetota</taxon>
        <taxon>Actinomycetes</taxon>
        <taxon>Micrococcales</taxon>
        <taxon>Microbacteriaceae</taxon>
        <taxon>Agreia</taxon>
    </lineage>
</organism>
<dbReference type="EMBL" id="FUYG01000004">
    <property type="protein sequence ID" value="SKA93276.1"/>
    <property type="molecule type" value="Genomic_DNA"/>
</dbReference>
<protein>
    <submittedName>
        <fullName evidence="5">Transcriptional regulator, LacI family</fullName>
    </submittedName>
</protein>
<dbReference type="Pfam" id="PF00356">
    <property type="entry name" value="LacI"/>
    <property type="match status" value="1"/>
</dbReference>
<dbReference type="SMART" id="SM00354">
    <property type="entry name" value="HTH_LACI"/>
    <property type="match status" value="1"/>
</dbReference>
<evidence type="ECO:0000313" key="6">
    <source>
        <dbReference type="Proteomes" id="UP000189735"/>
    </source>
</evidence>
<dbReference type="AlphaFoldDB" id="A0A1T4XUP3"/>
<keyword evidence="1" id="KW-0805">Transcription regulation</keyword>
<dbReference type="PANTHER" id="PTHR30146:SF153">
    <property type="entry name" value="LACTOSE OPERON REPRESSOR"/>
    <property type="match status" value="1"/>
</dbReference>
<dbReference type="PROSITE" id="PS50932">
    <property type="entry name" value="HTH_LACI_2"/>
    <property type="match status" value="1"/>
</dbReference>
<dbReference type="Pfam" id="PF13377">
    <property type="entry name" value="Peripla_BP_3"/>
    <property type="match status" value="1"/>
</dbReference>
<proteinExistence type="predicted"/>
<dbReference type="Gene3D" id="3.40.50.2300">
    <property type="match status" value="2"/>
</dbReference>
<accession>A0A1T4XUP3</accession>
<evidence type="ECO:0000256" key="3">
    <source>
        <dbReference type="ARBA" id="ARBA00023163"/>
    </source>
</evidence>
<dbReference type="InterPro" id="IPR010982">
    <property type="entry name" value="Lambda_DNA-bd_dom_sf"/>
</dbReference>
<dbReference type="SUPFAM" id="SSF47413">
    <property type="entry name" value="lambda repressor-like DNA-binding domains"/>
    <property type="match status" value="1"/>
</dbReference>
<dbReference type="InterPro" id="IPR028082">
    <property type="entry name" value="Peripla_BP_I"/>
</dbReference>
<dbReference type="CDD" id="cd01392">
    <property type="entry name" value="HTH_LacI"/>
    <property type="match status" value="1"/>
</dbReference>
<dbReference type="SUPFAM" id="SSF53822">
    <property type="entry name" value="Periplasmic binding protein-like I"/>
    <property type="match status" value="1"/>
</dbReference>
<feature type="domain" description="HTH lacI-type" evidence="4">
    <location>
        <begin position="1"/>
        <end position="51"/>
    </location>
</feature>
<dbReference type="GO" id="GO:0000976">
    <property type="term" value="F:transcription cis-regulatory region binding"/>
    <property type="evidence" value="ECO:0007669"/>
    <property type="project" value="TreeGrafter"/>
</dbReference>
<reference evidence="6" key="1">
    <citation type="submission" date="2017-02" db="EMBL/GenBank/DDBJ databases">
        <authorList>
            <person name="Varghese N."/>
            <person name="Submissions S."/>
        </authorList>
    </citation>
    <scope>NUCLEOTIDE SEQUENCE [LARGE SCALE GENOMIC DNA]</scope>
    <source>
        <strain evidence="6">VKM Ac-2052</strain>
    </source>
</reference>
<dbReference type="InterPro" id="IPR000843">
    <property type="entry name" value="HTH_LacI"/>
</dbReference>
<evidence type="ECO:0000313" key="5">
    <source>
        <dbReference type="EMBL" id="SKA93276.1"/>
    </source>
</evidence>
<dbReference type="PANTHER" id="PTHR30146">
    <property type="entry name" value="LACI-RELATED TRANSCRIPTIONAL REPRESSOR"/>
    <property type="match status" value="1"/>
</dbReference>
<dbReference type="GO" id="GO:0003700">
    <property type="term" value="F:DNA-binding transcription factor activity"/>
    <property type="evidence" value="ECO:0007669"/>
    <property type="project" value="TreeGrafter"/>
</dbReference>
<dbReference type="Proteomes" id="UP000189735">
    <property type="component" value="Unassembled WGS sequence"/>
</dbReference>
<keyword evidence="2" id="KW-0238">DNA-binding</keyword>
<sequence>MAQIADRAGTSVPTVSKVLNGGTDVSEAMRRRVMEAAQELGYRRKARVRVGADHRPVAPLVDVVVKHMEGSWISRVLEGVEAEAARYGVDLALTVARSDENWIRRLLRRPSIGAIIVLVDTSAAQLNVLTSGAIPVVVIDPISRPPADVASIGATNWDGGRLAAEHLLDLGHSRIGIIGGRRTELSSSARIDGFVTALRGAGVAVPPNWLAYCDWDRERAHRAATAMLSSQAARPSAIFACSDFMALGAYDAARDASLSIPAELSVVGFDDIQESAWATPPMTTVQQPIVEMGAAAFRMLYQADRTESPLSTGGSATRMELETRLITRLSTRSPA</sequence>
<gene>
    <name evidence="5" type="ORF">SAMN06295879_1655</name>
</gene>
<keyword evidence="3" id="KW-0804">Transcription</keyword>
<evidence type="ECO:0000256" key="2">
    <source>
        <dbReference type="ARBA" id="ARBA00023125"/>
    </source>
</evidence>